<dbReference type="GO" id="GO:0050660">
    <property type="term" value="F:flavin adenine dinucleotide binding"/>
    <property type="evidence" value="ECO:0007669"/>
    <property type="project" value="InterPro"/>
</dbReference>
<dbReference type="EMBL" id="JARJCN010000117">
    <property type="protein sequence ID" value="KAJ7073311.1"/>
    <property type="molecule type" value="Genomic_DNA"/>
</dbReference>
<keyword evidence="2" id="KW-0285">Flavoprotein</keyword>
<dbReference type="InterPro" id="IPR051209">
    <property type="entry name" value="FAD-bind_Monooxygenase_sf"/>
</dbReference>
<evidence type="ECO:0000256" key="4">
    <source>
        <dbReference type="ARBA" id="ARBA00023002"/>
    </source>
</evidence>
<dbReference type="InterPro" id="IPR020946">
    <property type="entry name" value="Flavin_mOase-like"/>
</dbReference>
<dbReference type="GO" id="GO:0050661">
    <property type="term" value="F:NADP binding"/>
    <property type="evidence" value="ECO:0007669"/>
    <property type="project" value="InterPro"/>
</dbReference>
<reference evidence="5" key="1">
    <citation type="submission" date="2023-03" db="EMBL/GenBank/DDBJ databases">
        <title>Massive genome expansion in bonnet fungi (Mycena s.s.) driven by repeated elements and novel gene families across ecological guilds.</title>
        <authorList>
            <consortium name="Lawrence Berkeley National Laboratory"/>
            <person name="Harder C.B."/>
            <person name="Miyauchi S."/>
            <person name="Viragh M."/>
            <person name="Kuo A."/>
            <person name="Thoen E."/>
            <person name="Andreopoulos B."/>
            <person name="Lu D."/>
            <person name="Skrede I."/>
            <person name="Drula E."/>
            <person name="Henrissat B."/>
            <person name="Morin E."/>
            <person name="Kohler A."/>
            <person name="Barry K."/>
            <person name="LaButti K."/>
            <person name="Morin E."/>
            <person name="Salamov A."/>
            <person name="Lipzen A."/>
            <person name="Mereny Z."/>
            <person name="Hegedus B."/>
            <person name="Baldrian P."/>
            <person name="Stursova M."/>
            <person name="Weitz H."/>
            <person name="Taylor A."/>
            <person name="Grigoriev I.V."/>
            <person name="Nagy L.G."/>
            <person name="Martin F."/>
            <person name="Kauserud H."/>
        </authorList>
    </citation>
    <scope>NUCLEOTIDE SEQUENCE</scope>
    <source>
        <strain evidence="5">CBHHK173m</strain>
    </source>
</reference>
<dbReference type="InterPro" id="IPR036188">
    <property type="entry name" value="FAD/NAD-bd_sf"/>
</dbReference>
<keyword evidence="3" id="KW-0274">FAD</keyword>
<evidence type="ECO:0000313" key="6">
    <source>
        <dbReference type="Proteomes" id="UP001222325"/>
    </source>
</evidence>
<dbReference type="PANTHER" id="PTHR42877">
    <property type="entry name" value="L-ORNITHINE N(5)-MONOOXYGENASE-RELATED"/>
    <property type="match status" value="1"/>
</dbReference>
<keyword evidence="4" id="KW-0560">Oxidoreductase</keyword>
<dbReference type="SUPFAM" id="SSF51905">
    <property type="entry name" value="FAD/NAD(P)-binding domain"/>
    <property type="match status" value="1"/>
</dbReference>
<comment type="caution">
    <text evidence="5">The sequence shown here is derived from an EMBL/GenBank/DDBJ whole genome shotgun (WGS) entry which is preliminary data.</text>
</comment>
<evidence type="ECO:0000256" key="3">
    <source>
        <dbReference type="ARBA" id="ARBA00022827"/>
    </source>
</evidence>
<proteinExistence type="inferred from homology"/>
<dbReference type="Gene3D" id="3.50.50.60">
    <property type="entry name" value="FAD/NAD(P)-binding domain"/>
    <property type="match status" value="2"/>
</dbReference>
<dbReference type="Pfam" id="PF00743">
    <property type="entry name" value="FMO-like"/>
    <property type="match status" value="1"/>
</dbReference>
<gene>
    <name evidence="5" type="ORF">B0H15DRAFT_869258</name>
</gene>
<name>A0AAD6TPK4_9AGAR</name>
<evidence type="ECO:0000256" key="1">
    <source>
        <dbReference type="ARBA" id="ARBA00010139"/>
    </source>
</evidence>
<protein>
    <submittedName>
        <fullName evidence="5">Uncharacterized protein</fullName>
    </submittedName>
</protein>
<comment type="similarity">
    <text evidence="1">Belongs to the FAD-binding monooxygenase family.</text>
</comment>
<evidence type="ECO:0000313" key="5">
    <source>
        <dbReference type="EMBL" id="KAJ7073311.1"/>
    </source>
</evidence>
<evidence type="ECO:0000256" key="2">
    <source>
        <dbReference type="ARBA" id="ARBA00022630"/>
    </source>
</evidence>
<dbReference type="PANTHER" id="PTHR42877:SF4">
    <property type="entry name" value="FAD_NAD(P)-BINDING DOMAIN-CONTAINING PROTEIN-RELATED"/>
    <property type="match status" value="1"/>
</dbReference>
<sequence length="531" mass="58748">MPPIVIVGAGIGGLSTAIALKRKLGLGANDFTIYEKASDVGGTWRDNIYPGASSDVAVHFYSLSTDLNPDWPSTHASQPEMLDYLRKLARKYELYPQIAFNRLVVSATWSAAEQVYHVVTEDVVSRKRSSTTAKILVSALGLLETPHTPEIAGLGSFKGEMFHSARWDTGADLRGKRVAVIGNGASATQFIPLITQDSTVHVTQFCRTPNWFLPPIRADYSPLWRWTFRNVPLAMRLYRLYLYLRTESLYMFVFANKTMRSKFAVLAKDYIVKTAPKADVDRLIPSYSLGCKRIIFDTNFLEALHRPNLDLNWDGIQHVVKDGIVTKTGERLPFDAIILATGFTTDRYPLTVVGSEGTTVQEYYDTQGGPKAYLGTTVPGFPNFFILGGPNTATGHTSVILTEEIQIDYILALSAPLLSGALSALSPTPRATDAYNALLQSRLAHSVFVGCTSWYRTGGGAGRVTGIFPGSMMLYRCWLRAPRWQDYNVFAPPAAAAKWEKGLRREKWMGWVSPVQWLARLAEVLVLGMGG</sequence>
<keyword evidence="6" id="KW-1185">Reference proteome</keyword>
<dbReference type="Proteomes" id="UP001222325">
    <property type="component" value="Unassembled WGS sequence"/>
</dbReference>
<accession>A0AAD6TPK4</accession>
<organism evidence="5 6">
    <name type="scientific">Mycena belliarum</name>
    <dbReference type="NCBI Taxonomy" id="1033014"/>
    <lineage>
        <taxon>Eukaryota</taxon>
        <taxon>Fungi</taxon>
        <taxon>Dikarya</taxon>
        <taxon>Basidiomycota</taxon>
        <taxon>Agaricomycotina</taxon>
        <taxon>Agaricomycetes</taxon>
        <taxon>Agaricomycetidae</taxon>
        <taxon>Agaricales</taxon>
        <taxon>Marasmiineae</taxon>
        <taxon>Mycenaceae</taxon>
        <taxon>Mycena</taxon>
    </lineage>
</organism>
<dbReference type="GO" id="GO:0004499">
    <property type="term" value="F:N,N-dimethylaniline monooxygenase activity"/>
    <property type="evidence" value="ECO:0007669"/>
    <property type="project" value="InterPro"/>
</dbReference>
<dbReference type="AlphaFoldDB" id="A0AAD6TPK4"/>